<dbReference type="PROSITE" id="PS51683">
    <property type="entry name" value="SAM_OMT_II"/>
    <property type="match status" value="1"/>
</dbReference>
<gene>
    <name evidence="6" type="ORF">AWB91_20435</name>
</gene>
<evidence type="ECO:0000256" key="3">
    <source>
        <dbReference type="ARBA" id="ARBA00022691"/>
    </source>
</evidence>
<dbReference type="GO" id="GO:0032259">
    <property type="term" value="P:methylation"/>
    <property type="evidence" value="ECO:0007669"/>
    <property type="project" value="UniProtKB-KW"/>
</dbReference>
<keyword evidence="7" id="KW-1185">Reference proteome</keyword>
<dbReference type="InterPro" id="IPR001077">
    <property type="entry name" value="COMT_C"/>
</dbReference>
<dbReference type="Gene3D" id="1.10.287.1350">
    <property type="match status" value="1"/>
</dbReference>
<dbReference type="CDD" id="cd00090">
    <property type="entry name" value="HTH_ARSR"/>
    <property type="match status" value="1"/>
</dbReference>
<evidence type="ECO:0000256" key="1">
    <source>
        <dbReference type="ARBA" id="ARBA00022603"/>
    </source>
</evidence>
<dbReference type="PIRSF" id="PIRSF005739">
    <property type="entry name" value="O-mtase"/>
    <property type="match status" value="1"/>
</dbReference>
<dbReference type="Proteomes" id="UP000193801">
    <property type="component" value="Unassembled WGS sequence"/>
</dbReference>
<feature type="domain" description="O-methyltransferase dimerisation" evidence="5">
    <location>
        <begin position="39"/>
        <end position="113"/>
    </location>
</feature>
<dbReference type="InterPro" id="IPR036390">
    <property type="entry name" value="WH_DNA-bd_sf"/>
</dbReference>
<evidence type="ECO:0000256" key="2">
    <source>
        <dbReference type="ARBA" id="ARBA00022679"/>
    </source>
</evidence>
<organism evidence="6 7">
    <name type="scientific">Mycobacterium paraense</name>
    <dbReference type="NCBI Taxonomy" id="767916"/>
    <lineage>
        <taxon>Bacteria</taxon>
        <taxon>Bacillati</taxon>
        <taxon>Actinomycetota</taxon>
        <taxon>Actinomycetes</taxon>
        <taxon>Mycobacteriales</taxon>
        <taxon>Mycobacteriaceae</taxon>
        <taxon>Mycobacterium</taxon>
        <taxon>Mycobacterium simiae complex</taxon>
    </lineage>
</organism>
<comment type="caution">
    <text evidence="6">The sequence shown here is derived from an EMBL/GenBank/DDBJ whole genome shotgun (WGS) entry which is preliminary data.</text>
</comment>
<dbReference type="PANTHER" id="PTHR43712">
    <property type="entry name" value="PUTATIVE (AFU_ORTHOLOGUE AFUA_4G14580)-RELATED"/>
    <property type="match status" value="1"/>
</dbReference>
<dbReference type="InterPro" id="IPR012967">
    <property type="entry name" value="COMT_dimerisation"/>
</dbReference>
<evidence type="ECO:0000313" key="7">
    <source>
        <dbReference type="Proteomes" id="UP000193801"/>
    </source>
</evidence>
<name>A0ABX3VLI8_9MYCO</name>
<evidence type="ECO:0000313" key="6">
    <source>
        <dbReference type="EMBL" id="ORW30630.1"/>
    </source>
</evidence>
<dbReference type="InterPro" id="IPR016461">
    <property type="entry name" value="COMT-like"/>
</dbReference>
<dbReference type="InterPro" id="IPR029063">
    <property type="entry name" value="SAM-dependent_MTases_sf"/>
</dbReference>
<evidence type="ECO:0000259" key="5">
    <source>
        <dbReference type="Pfam" id="PF08100"/>
    </source>
</evidence>
<dbReference type="RefSeq" id="WP_241519419.1">
    <property type="nucleotide sequence ID" value="NZ_LQPK01000017.1"/>
</dbReference>
<evidence type="ECO:0000259" key="4">
    <source>
        <dbReference type="Pfam" id="PF00891"/>
    </source>
</evidence>
<dbReference type="GO" id="GO:0008168">
    <property type="term" value="F:methyltransferase activity"/>
    <property type="evidence" value="ECO:0007669"/>
    <property type="project" value="UniProtKB-KW"/>
</dbReference>
<dbReference type="InterPro" id="IPR036388">
    <property type="entry name" value="WH-like_DNA-bd_sf"/>
</dbReference>
<keyword evidence="3" id="KW-0949">S-adenosyl-L-methionine</keyword>
<dbReference type="EMBL" id="LQPK01000017">
    <property type="protein sequence ID" value="ORW30630.1"/>
    <property type="molecule type" value="Genomic_DNA"/>
</dbReference>
<dbReference type="SUPFAM" id="SSF46785">
    <property type="entry name" value="Winged helix' DNA-binding domain"/>
    <property type="match status" value="1"/>
</dbReference>
<dbReference type="InterPro" id="IPR011991">
    <property type="entry name" value="ArsR-like_HTH"/>
</dbReference>
<protein>
    <submittedName>
        <fullName evidence="6">Hydroxyneurosporene methyltransferase</fullName>
    </submittedName>
</protein>
<dbReference type="PANTHER" id="PTHR43712:SF2">
    <property type="entry name" value="O-METHYLTRANSFERASE CICE"/>
    <property type="match status" value="1"/>
</dbReference>
<keyword evidence="1 6" id="KW-0489">Methyltransferase</keyword>
<reference evidence="6 7" key="1">
    <citation type="journal article" date="2015" name="Emerg. Microbes Infect.">
        <title>Characterization of 17 strains belonging to the Mycobacterium simiae complex and description of Mycobacterium paraense sp. nov.</title>
        <authorList>
            <person name="Fusco da Costa A.R."/>
            <person name="Fedrizzi T."/>
            <person name="Lopes M.L."/>
            <person name="Pecorari M."/>
            <person name="Oliveira da Costa W.L."/>
            <person name="Giacobazzi E."/>
            <person name="da Costa Bahia J.R."/>
            <person name="De Sanctis V."/>
            <person name="Batista Lima K.V."/>
            <person name="Bertorelli R."/>
            <person name="Grottola A."/>
            <person name="Fabio A."/>
            <person name="Mariottini A."/>
            <person name="Ferretti P."/>
            <person name="Di Leva F."/>
            <person name="Fregni Serpini G."/>
            <person name="Tagliazucchi S."/>
            <person name="Rumpianesi F."/>
            <person name="Jousson O."/>
            <person name="Segata N."/>
            <person name="Tortoli E."/>
        </authorList>
    </citation>
    <scope>NUCLEOTIDE SEQUENCE [LARGE SCALE GENOMIC DNA]</scope>
    <source>
        <strain evidence="6 7">FI-07156</strain>
    </source>
</reference>
<dbReference type="Gene3D" id="3.40.50.150">
    <property type="entry name" value="Vaccinia Virus protein VP39"/>
    <property type="match status" value="1"/>
</dbReference>
<feature type="domain" description="O-methyltransferase C-terminal" evidence="4">
    <location>
        <begin position="137"/>
        <end position="343"/>
    </location>
</feature>
<proteinExistence type="predicted"/>
<sequence>MKFAPASPPVRFVKAVGRVRHHLLRLHQSLAPAQAAMAELIVAAWSAQAIAVAADLRIADALADEPLGCDELADRVGADPDALGRLLRALVSRGIFRRRSDGRYDLTPLAATLRWEAPDSVAAFARFVGSAPHREYWSRCIDAVRTGESVIPNLHGMEAFDWIETHPELSELFNRAMTNLSEMAVGAVTAAYDFARFRTIVDVAGGHGRLLAGILAATPTATGILFDLPHVVAGAELLLSRHRVAERARIVGGSFFDTVPEGADLYVLKNIIHDWPDDKARQILKTLRAAALPGTTVLLVECVIPADDRDFVAKWTDLEMMVSNAGRERTGDEYRNLLQQAGFHMRRIVSTASPFSIVEATAA</sequence>
<accession>A0ABX3VLI8</accession>
<dbReference type="Pfam" id="PF00891">
    <property type="entry name" value="Methyltransf_2"/>
    <property type="match status" value="1"/>
</dbReference>
<dbReference type="SUPFAM" id="SSF53335">
    <property type="entry name" value="S-adenosyl-L-methionine-dependent methyltransferases"/>
    <property type="match status" value="1"/>
</dbReference>
<dbReference type="Gene3D" id="1.10.10.10">
    <property type="entry name" value="Winged helix-like DNA-binding domain superfamily/Winged helix DNA-binding domain"/>
    <property type="match status" value="1"/>
</dbReference>
<dbReference type="Pfam" id="PF08100">
    <property type="entry name" value="Dimerisation"/>
    <property type="match status" value="1"/>
</dbReference>
<keyword evidence="2" id="KW-0808">Transferase</keyword>